<evidence type="ECO:0000313" key="2">
    <source>
        <dbReference type="Proteomes" id="UP000257109"/>
    </source>
</evidence>
<evidence type="ECO:0000313" key="1">
    <source>
        <dbReference type="EMBL" id="RDX90046.1"/>
    </source>
</evidence>
<name>A0A371GHQ0_MUCPR</name>
<keyword evidence="2" id="KW-1185">Reference proteome</keyword>
<protein>
    <submittedName>
        <fullName evidence="1">Uncharacterized protein</fullName>
    </submittedName>
</protein>
<gene>
    <name evidence="1" type="ORF">CR513_28131</name>
</gene>
<dbReference type="AlphaFoldDB" id="A0A371GHQ0"/>
<dbReference type="EMBL" id="QJKJ01005507">
    <property type="protein sequence ID" value="RDX90046.1"/>
    <property type="molecule type" value="Genomic_DNA"/>
</dbReference>
<accession>A0A371GHQ0</accession>
<feature type="non-terminal residue" evidence="1">
    <location>
        <position position="1"/>
    </location>
</feature>
<reference evidence="1" key="1">
    <citation type="submission" date="2018-05" db="EMBL/GenBank/DDBJ databases">
        <title>Draft genome of Mucuna pruriens seed.</title>
        <authorList>
            <person name="Nnadi N.E."/>
            <person name="Vos R."/>
            <person name="Hasami M.H."/>
            <person name="Devisetty U.K."/>
            <person name="Aguiy J.C."/>
        </authorList>
    </citation>
    <scope>NUCLEOTIDE SEQUENCE [LARGE SCALE GENOMIC DNA]</scope>
    <source>
        <strain evidence="1">JCA_2017</strain>
    </source>
</reference>
<organism evidence="1 2">
    <name type="scientific">Mucuna pruriens</name>
    <name type="common">Velvet bean</name>
    <name type="synonym">Dolichos pruriens</name>
    <dbReference type="NCBI Taxonomy" id="157652"/>
    <lineage>
        <taxon>Eukaryota</taxon>
        <taxon>Viridiplantae</taxon>
        <taxon>Streptophyta</taxon>
        <taxon>Embryophyta</taxon>
        <taxon>Tracheophyta</taxon>
        <taxon>Spermatophyta</taxon>
        <taxon>Magnoliopsida</taxon>
        <taxon>eudicotyledons</taxon>
        <taxon>Gunneridae</taxon>
        <taxon>Pentapetalae</taxon>
        <taxon>rosids</taxon>
        <taxon>fabids</taxon>
        <taxon>Fabales</taxon>
        <taxon>Fabaceae</taxon>
        <taxon>Papilionoideae</taxon>
        <taxon>50 kb inversion clade</taxon>
        <taxon>NPAAA clade</taxon>
        <taxon>indigoferoid/millettioid clade</taxon>
        <taxon>Phaseoleae</taxon>
        <taxon>Mucuna</taxon>
    </lineage>
</organism>
<comment type="caution">
    <text evidence="1">The sequence shown here is derived from an EMBL/GenBank/DDBJ whole genome shotgun (WGS) entry which is preliminary data.</text>
</comment>
<proteinExistence type="predicted"/>
<sequence>MVTRIPVTKILEKVYEVYLTDKQPRKAFKSYLPMLASNMLDAGEAVSTIVYVLNKCLTKRLEELVPEEVWTMRKPNVRS</sequence>
<dbReference type="Proteomes" id="UP000257109">
    <property type="component" value="Unassembled WGS sequence"/>
</dbReference>